<proteinExistence type="inferred from homology"/>
<dbReference type="Proteomes" id="UP000011715">
    <property type="component" value="Unassembled WGS sequence"/>
</dbReference>
<gene>
    <name evidence="4" type="ORF">MAPG_04919</name>
</gene>
<reference evidence="5" key="4">
    <citation type="journal article" date="2015" name="G3 (Bethesda)">
        <title>Genome sequences of three phytopathogenic species of the Magnaporthaceae family of fungi.</title>
        <authorList>
            <person name="Okagaki L.H."/>
            <person name="Nunes C.C."/>
            <person name="Sailsbery J."/>
            <person name="Clay B."/>
            <person name="Brown D."/>
            <person name="John T."/>
            <person name="Oh Y."/>
            <person name="Young N."/>
            <person name="Fitzgerald M."/>
            <person name="Haas B.J."/>
            <person name="Zeng Q."/>
            <person name="Young S."/>
            <person name="Adiconis X."/>
            <person name="Fan L."/>
            <person name="Levin J.Z."/>
            <person name="Mitchell T.K."/>
            <person name="Okubara P.A."/>
            <person name="Farman M.L."/>
            <person name="Kohn L.M."/>
            <person name="Birren B."/>
            <person name="Ma L.-J."/>
            <person name="Dean R.A."/>
        </authorList>
    </citation>
    <scope>NUCLEOTIDE SEQUENCE</scope>
    <source>
        <strain evidence="5">ATCC 64411 / 73-15</strain>
    </source>
</reference>
<name>A0A0C4DY09_MAGP6</name>
<dbReference type="Pfam" id="PF00857">
    <property type="entry name" value="Isochorismatase"/>
    <property type="match status" value="1"/>
</dbReference>
<dbReference type="EnsemblFungi" id="MAPG_04919T0">
    <property type="protein sequence ID" value="MAPG_04919T0"/>
    <property type="gene ID" value="MAPG_04919"/>
</dbReference>
<feature type="domain" description="Isochorismatase-like" evidence="3">
    <location>
        <begin position="35"/>
        <end position="186"/>
    </location>
</feature>
<dbReference type="OMA" id="LTRQSAW"/>
<evidence type="ECO:0000313" key="4">
    <source>
        <dbReference type="EMBL" id="KLU85899.1"/>
    </source>
</evidence>
<evidence type="ECO:0000256" key="2">
    <source>
        <dbReference type="SAM" id="SignalP"/>
    </source>
</evidence>
<evidence type="ECO:0000256" key="1">
    <source>
        <dbReference type="ARBA" id="ARBA00006336"/>
    </source>
</evidence>
<keyword evidence="2" id="KW-0732">Signal</keyword>
<dbReference type="PANTHER" id="PTHR43559:SF3">
    <property type="entry name" value="HYDROLASE YCAC-RELATED"/>
    <property type="match status" value="1"/>
</dbReference>
<evidence type="ECO:0000313" key="5">
    <source>
        <dbReference type="EnsemblFungi" id="MAPG_04919T0"/>
    </source>
</evidence>
<sequence>MQFNMKTAFTAVTLFAASMVSADSFPFERINKNDSMLVILDLQVGLYNLARDFDATLYNNAMLAHAALGKVFNLPVIMTTSAETGPNGPMAKEILDMYPDVSVVKRNGEVDAWDNAEFRAAVQATGKKQVIIAGIVTDVCTTFAALSLRDAGYSVWANVEASGTTTELIRDVSNDRMARAGVQIVSLFSIVCDLMRDWRNTPGAVEVLPYLNKWYPAYGRIAAGHVAAVRNGTIVPGTEKFQ</sequence>
<keyword evidence="6" id="KW-1185">Reference proteome</keyword>
<reference evidence="6" key="2">
    <citation type="submission" date="2010-05" db="EMBL/GenBank/DDBJ databases">
        <title>The genome sequence of Magnaporthe poae strain ATCC 64411.</title>
        <authorList>
            <person name="Ma L.-J."/>
            <person name="Dead R."/>
            <person name="Young S."/>
            <person name="Zeng Q."/>
            <person name="Koehrsen M."/>
            <person name="Alvarado L."/>
            <person name="Berlin A."/>
            <person name="Chapman S.B."/>
            <person name="Chen Z."/>
            <person name="Freedman E."/>
            <person name="Gellesch M."/>
            <person name="Goldberg J."/>
            <person name="Griggs A."/>
            <person name="Gujja S."/>
            <person name="Heilman E.R."/>
            <person name="Heiman D."/>
            <person name="Hepburn T."/>
            <person name="Howarth C."/>
            <person name="Jen D."/>
            <person name="Larson L."/>
            <person name="Mehta T."/>
            <person name="Neiman D."/>
            <person name="Pearson M."/>
            <person name="Roberts A."/>
            <person name="Saif S."/>
            <person name="Shea T."/>
            <person name="Shenoy N."/>
            <person name="Sisk P."/>
            <person name="Stolte C."/>
            <person name="Sykes S."/>
            <person name="Walk T."/>
            <person name="White J."/>
            <person name="Yandava C."/>
            <person name="Haas B."/>
            <person name="Nusbaum C."/>
            <person name="Birren B."/>
        </authorList>
    </citation>
    <scope>NUCLEOTIDE SEQUENCE [LARGE SCALE GENOMIC DNA]</scope>
    <source>
        <strain evidence="6">ATCC 64411 / 73-15</strain>
    </source>
</reference>
<dbReference type="Gene3D" id="3.40.50.850">
    <property type="entry name" value="Isochorismatase-like"/>
    <property type="match status" value="1"/>
</dbReference>
<dbReference type="EMBL" id="GL876969">
    <property type="protein sequence ID" value="KLU85899.1"/>
    <property type="molecule type" value="Genomic_DNA"/>
</dbReference>
<organism evidence="5 6">
    <name type="scientific">Magnaporthiopsis poae (strain ATCC 64411 / 73-15)</name>
    <name type="common">Kentucky bluegrass fungus</name>
    <name type="synonym">Magnaporthe poae</name>
    <dbReference type="NCBI Taxonomy" id="644358"/>
    <lineage>
        <taxon>Eukaryota</taxon>
        <taxon>Fungi</taxon>
        <taxon>Dikarya</taxon>
        <taxon>Ascomycota</taxon>
        <taxon>Pezizomycotina</taxon>
        <taxon>Sordariomycetes</taxon>
        <taxon>Sordariomycetidae</taxon>
        <taxon>Magnaporthales</taxon>
        <taxon>Magnaporthaceae</taxon>
        <taxon>Magnaporthiopsis</taxon>
    </lineage>
</organism>
<protein>
    <recommendedName>
        <fullName evidence="3">Isochorismatase-like domain-containing protein</fullName>
    </recommendedName>
</protein>
<comment type="similarity">
    <text evidence="1">Belongs to the isochorismatase family.</text>
</comment>
<dbReference type="AlphaFoldDB" id="A0A0C4DY09"/>
<reference evidence="4" key="3">
    <citation type="submission" date="2011-03" db="EMBL/GenBank/DDBJ databases">
        <title>Annotation of Magnaporthe poae ATCC 64411.</title>
        <authorList>
            <person name="Ma L.-J."/>
            <person name="Dead R."/>
            <person name="Young S.K."/>
            <person name="Zeng Q."/>
            <person name="Gargeya S."/>
            <person name="Fitzgerald M."/>
            <person name="Haas B."/>
            <person name="Abouelleil A."/>
            <person name="Alvarado L."/>
            <person name="Arachchi H.M."/>
            <person name="Berlin A."/>
            <person name="Brown A."/>
            <person name="Chapman S.B."/>
            <person name="Chen Z."/>
            <person name="Dunbar C."/>
            <person name="Freedman E."/>
            <person name="Gearin G."/>
            <person name="Gellesch M."/>
            <person name="Goldberg J."/>
            <person name="Griggs A."/>
            <person name="Gujja S."/>
            <person name="Heiman D."/>
            <person name="Howarth C."/>
            <person name="Larson L."/>
            <person name="Lui A."/>
            <person name="MacDonald P.J.P."/>
            <person name="Mehta T."/>
            <person name="Montmayeur A."/>
            <person name="Murphy C."/>
            <person name="Neiman D."/>
            <person name="Pearson M."/>
            <person name="Priest M."/>
            <person name="Roberts A."/>
            <person name="Saif S."/>
            <person name="Shea T."/>
            <person name="Shenoy N."/>
            <person name="Sisk P."/>
            <person name="Stolte C."/>
            <person name="Sykes S."/>
            <person name="Yandava C."/>
            <person name="Wortman J."/>
            <person name="Nusbaum C."/>
            <person name="Birren B."/>
        </authorList>
    </citation>
    <scope>NUCLEOTIDE SEQUENCE</scope>
    <source>
        <strain evidence="4">ATCC 64411</strain>
    </source>
</reference>
<feature type="signal peptide" evidence="2">
    <location>
        <begin position="1"/>
        <end position="22"/>
    </location>
</feature>
<dbReference type="EMBL" id="ADBL01001148">
    <property type="status" value="NOT_ANNOTATED_CDS"/>
    <property type="molecule type" value="Genomic_DNA"/>
</dbReference>
<dbReference type="VEuPathDB" id="FungiDB:MAPG_04919"/>
<dbReference type="eggNOG" id="ENOG502QSGT">
    <property type="taxonomic scope" value="Eukaryota"/>
</dbReference>
<evidence type="ECO:0000313" key="6">
    <source>
        <dbReference type="Proteomes" id="UP000011715"/>
    </source>
</evidence>
<dbReference type="OrthoDB" id="167809at2759"/>
<dbReference type="SUPFAM" id="SSF52499">
    <property type="entry name" value="Isochorismatase-like hydrolases"/>
    <property type="match status" value="1"/>
</dbReference>
<dbReference type="InterPro" id="IPR000868">
    <property type="entry name" value="Isochorismatase-like_dom"/>
</dbReference>
<reference evidence="4" key="1">
    <citation type="submission" date="2010-05" db="EMBL/GenBank/DDBJ databases">
        <title>The Genome Sequence of Magnaporthe poae strain ATCC 64411.</title>
        <authorList>
            <consortium name="The Broad Institute Genome Sequencing Platform"/>
            <consortium name="Broad Institute Genome Sequencing Center for Infectious Disease"/>
            <person name="Ma L.-J."/>
            <person name="Dead R."/>
            <person name="Young S."/>
            <person name="Zeng Q."/>
            <person name="Koehrsen M."/>
            <person name="Alvarado L."/>
            <person name="Berlin A."/>
            <person name="Chapman S.B."/>
            <person name="Chen Z."/>
            <person name="Freedman E."/>
            <person name="Gellesch M."/>
            <person name="Goldberg J."/>
            <person name="Griggs A."/>
            <person name="Gujja S."/>
            <person name="Heilman E.R."/>
            <person name="Heiman D."/>
            <person name="Hepburn T."/>
            <person name="Howarth C."/>
            <person name="Jen D."/>
            <person name="Larson L."/>
            <person name="Mehta T."/>
            <person name="Neiman D."/>
            <person name="Pearson M."/>
            <person name="Roberts A."/>
            <person name="Saif S."/>
            <person name="Shea T."/>
            <person name="Shenoy N."/>
            <person name="Sisk P."/>
            <person name="Stolte C."/>
            <person name="Sykes S."/>
            <person name="Walk T."/>
            <person name="White J."/>
            <person name="Yandava C."/>
            <person name="Haas B."/>
            <person name="Nusbaum C."/>
            <person name="Birren B."/>
        </authorList>
    </citation>
    <scope>NUCLEOTIDE SEQUENCE</scope>
    <source>
        <strain evidence="4">ATCC 64411</strain>
    </source>
</reference>
<feature type="chain" id="PRO_5009385486" description="Isochorismatase-like domain-containing protein" evidence="2">
    <location>
        <begin position="23"/>
        <end position="242"/>
    </location>
</feature>
<accession>A0A0C4DY09</accession>
<dbReference type="InterPro" id="IPR036380">
    <property type="entry name" value="Isochorismatase-like_sf"/>
</dbReference>
<evidence type="ECO:0000259" key="3">
    <source>
        <dbReference type="Pfam" id="PF00857"/>
    </source>
</evidence>
<dbReference type="InterPro" id="IPR053152">
    <property type="entry name" value="Hydrolase_YcaC-like"/>
</dbReference>
<dbReference type="PANTHER" id="PTHR43559">
    <property type="entry name" value="HYDROLASE YCAC-RELATED"/>
    <property type="match status" value="1"/>
</dbReference>
<reference evidence="5" key="5">
    <citation type="submission" date="2015-06" db="UniProtKB">
        <authorList>
            <consortium name="EnsemblFungi"/>
        </authorList>
    </citation>
    <scope>IDENTIFICATION</scope>
    <source>
        <strain evidence="5">ATCC 64411</strain>
    </source>
</reference>